<dbReference type="EMBL" id="CP139487">
    <property type="protein sequence ID" value="WPU63912.1"/>
    <property type="molecule type" value="Genomic_DNA"/>
</dbReference>
<evidence type="ECO:0000313" key="15">
    <source>
        <dbReference type="EMBL" id="WPU63912.1"/>
    </source>
</evidence>
<evidence type="ECO:0000256" key="8">
    <source>
        <dbReference type="ARBA" id="ARBA00022801"/>
    </source>
</evidence>
<evidence type="ECO:0000256" key="14">
    <source>
        <dbReference type="PIRSR" id="PIRSR604469-1"/>
    </source>
</evidence>
<dbReference type="KEGG" id="psti:SOO65_14550"/>
<evidence type="ECO:0000256" key="4">
    <source>
        <dbReference type="ARBA" id="ARBA00012640"/>
    </source>
</evidence>
<comment type="pathway">
    <text evidence="2">Amino-acid biosynthesis; L-serine biosynthesis; L-serine from 3-phospho-D-glycerate: step 3/3.</text>
</comment>
<comment type="similarity">
    <text evidence="3">Belongs to the HAD-like hydrolase superfamily. SerB family.</text>
</comment>
<evidence type="ECO:0000256" key="9">
    <source>
        <dbReference type="ARBA" id="ARBA00022842"/>
    </source>
</evidence>
<dbReference type="Gene3D" id="3.40.50.1000">
    <property type="entry name" value="HAD superfamily/HAD-like"/>
    <property type="match status" value="1"/>
</dbReference>
<evidence type="ECO:0000256" key="11">
    <source>
        <dbReference type="ARBA" id="ARBA00031693"/>
    </source>
</evidence>
<organism evidence="15 16">
    <name type="scientific">Peredibacter starrii</name>
    <dbReference type="NCBI Taxonomy" id="28202"/>
    <lineage>
        <taxon>Bacteria</taxon>
        <taxon>Pseudomonadati</taxon>
        <taxon>Bdellovibrionota</taxon>
        <taxon>Bacteriovoracia</taxon>
        <taxon>Bacteriovoracales</taxon>
        <taxon>Bacteriovoracaceae</taxon>
        <taxon>Peredibacter</taxon>
    </lineage>
</organism>
<accession>A0AAX4HKW1</accession>
<comment type="catalytic activity">
    <reaction evidence="13">
        <text>O-phospho-D-serine + H2O = D-serine + phosphate</text>
        <dbReference type="Rhea" id="RHEA:24873"/>
        <dbReference type="ChEBI" id="CHEBI:15377"/>
        <dbReference type="ChEBI" id="CHEBI:35247"/>
        <dbReference type="ChEBI" id="CHEBI:43474"/>
        <dbReference type="ChEBI" id="CHEBI:58680"/>
        <dbReference type="EC" id="3.1.3.3"/>
    </reaction>
</comment>
<dbReference type="Pfam" id="PF12710">
    <property type="entry name" value="HAD"/>
    <property type="match status" value="1"/>
</dbReference>
<gene>
    <name evidence="15" type="primary">serB</name>
    <name evidence="15" type="ORF">SOO65_14550</name>
</gene>
<keyword evidence="10" id="KW-0718">Serine biosynthesis</keyword>
<feature type="active site" description="Proton donor" evidence="14">
    <location>
        <position position="97"/>
    </location>
</feature>
<dbReference type="SUPFAM" id="SSF56784">
    <property type="entry name" value="HAD-like"/>
    <property type="match status" value="1"/>
</dbReference>
<evidence type="ECO:0000256" key="1">
    <source>
        <dbReference type="ARBA" id="ARBA00001946"/>
    </source>
</evidence>
<dbReference type="EC" id="3.1.3.3" evidence="4"/>
<dbReference type="PANTHER" id="PTHR43344">
    <property type="entry name" value="PHOSPHOSERINE PHOSPHATASE"/>
    <property type="match status" value="1"/>
</dbReference>
<dbReference type="RefSeq" id="WP_321391543.1">
    <property type="nucleotide sequence ID" value="NZ_CP139487.1"/>
</dbReference>
<evidence type="ECO:0000256" key="7">
    <source>
        <dbReference type="ARBA" id="ARBA00022723"/>
    </source>
</evidence>
<dbReference type="Proteomes" id="UP001324634">
    <property type="component" value="Chromosome"/>
</dbReference>
<dbReference type="CDD" id="cd07500">
    <property type="entry name" value="HAD_PSP"/>
    <property type="match status" value="1"/>
</dbReference>
<proteinExistence type="inferred from homology"/>
<evidence type="ECO:0000256" key="5">
    <source>
        <dbReference type="ARBA" id="ARBA00015196"/>
    </source>
</evidence>
<comment type="catalytic activity">
    <reaction evidence="12">
        <text>O-phospho-L-serine + H2O = L-serine + phosphate</text>
        <dbReference type="Rhea" id="RHEA:21208"/>
        <dbReference type="ChEBI" id="CHEBI:15377"/>
        <dbReference type="ChEBI" id="CHEBI:33384"/>
        <dbReference type="ChEBI" id="CHEBI:43474"/>
        <dbReference type="ChEBI" id="CHEBI:57524"/>
        <dbReference type="EC" id="3.1.3.3"/>
    </reaction>
</comment>
<dbReference type="InterPro" id="IPR004469">
    <property type="entry name" value="PSP"/>
</dbReference>
<dbReference type="GO" id="GO:0036424">
    <property type="term" value="F:L-phosphoserine phosphatase activity"/>
    <property type="evidence" value="ECO:0007669"/>
    <property type="project" value="InterPro"/>
</dbReference>
<sequence>MSKFVLCCVSTTAIKESFHRELTDLLNRHHAQTEKHIHLSQEGLWALDMPVIFSDPADAKNIKFELIDLSNKYQVDMALLPDHPSRTNRKLIVFDMDATLIKQEVINELADANNVGDKVKEITVRAMNGDMTFDESLKTRVSFLKGLHRSKMEGILARLELNPGVAKLIKEVQKLGYKTAIISGGFKYFAESFRERLKMDYAFANDLEWDGDVLTGQVSGPVVNAEEKARLLKVLAEKENITLDQVVAVGDGANDIPMLLTAGFGIAFHAKEKVKQAANHQMGHGPMSIILYFLGVPGDHRDEAV</sequence>
<dbReference type="GO" id="GO:0005737">
    <property type="term" value="C:cytoplasm"/>
    <property type="evidence" value="ECO:0007669"/>
    <property type="project" value="TreeGrafter"/>
</dbReference>
<dbReference type="NCBIfam" id="TIGR01488">
    <property type="entry name" value="HAD-SF-IB"/>
    <property type="match status" value="1"/>
</dbReference>
<evidence type="ECO:0000256" key="12">
    <source>
        <dbReference type="ARBA" id="ARBA00048138"/>
    </source>
</evidence>
<comment type="cofactor">
    <cofactor evidence="1">
        <name>Mg(2+)</name>
        <dbReference type="ChEBI" id="CHEBI:18420"/>
    </cofactor>
</comment>
<keyword evidence="6" id="KW-0028">Amino-acid biosynthesis</keyword>
<dbReference type="GO" id="GO:0006564">
    <property type="term" value="P:L-serine biosynthetic process"/>
    <property type="evidence" value="ECO:0007669"/>
    <property type="project" value="UniProtKB-KW"/>
</dbReference>
<protein>
    <recommendedName>
        <fullName evidence="5">Phosphoserine phosphatase</fullName>
        <ecNumber evidence="4">3.1.3.3</ecNumber>
    </recommendedName>
    <alternativeName>
        <fullName evidence="11">O-phosphoserine phosphohydrolase</fullName>
    </alternativeName>
</protein>
<dbReference type="InterPro" id="IPR036412">
    <property type="entry name" value="HAD-like_sf"/>
</dbReference>
<evidence type="ECO:0000256" key="6">
    <source>
        <dbReference type="ARBA" id="ARBA00022605"/>
    </source>
</evidence>
<feature type="active site" description="Nucleophile" evidence="14">
    <location>
        <position position="95"/>
    </location>
</feature>
<evidence type="ECO:0000256" key="2">
    <source>
        <dbReference type="ARBA" id="ARBA00005135"/>
    </source>
</evidence>
<dbReference type="SFLD" id="SFLDS00003">
    <property type="entry name" value="Haloacid_Dehalogenase"/>
    <property type="match status" value="1"/>
</dbReference>
<dbReference type="SFLD" id="SFLDF00029">
    <property type="entry name" value="phosphoserine_phosphatase"/>
    <property type="match status" value="1"/>
</dbReference>
<keyword evidence="16" id="KW-1185">Reference proteome</keyword>
<evidence type="ECO:0000256" key="3">
    <source>
        <dbReference type="ARBA" id="ARBA00009184"/>
    </source>
</evidence>
<dbReference type="AlphaFoldDB" id="A0AAX4HKW1"/>
<dbReference type="SFLD" id="SFLDG01137">
    <property type="entry name" value="C1.6.1:_Phosphoserine_Phosphat"/>
    <property type="match status" value="1"/>
</dbReference>
<dbReference type="NCBIfam" id="TIGR00338">
    <property type="entry name" value="serB"/>
    <property type="match status" value="1"/>
</dbReference>
<evidence type="ECO:0000256" key="13">
    <source>
        <dbReference type="ARBA" id="ARBA00048523"/>
    </source>
</evidence>
<name>A0AAX4HKW1_9BACT</name>
<dbReference type="SFLD" id="SFLDG01136">
    <property type="entry name" value="C1.6:_Phosphoserine_Phosphatas"/>
    <property type="match status" value="1"/>
</dbReference>
<evidence type="ECO:0000256" key="10">
    <source>
        <dbReference type="ARBA" id="ARBA00023299"/>
    </source>
</evidence>
<reference evidence="15 16" key="1">
    <citation type="submission" date="2023-11" db="EMBL/GenBank/DDBJ databases">
        <title>Peredibacter starrii A3.12.</title>
        <authorList>
            <person name="Mitchell R.J."/>
        </authorList>
    </citation>
    <scope>NUCLEOTIDE SEQUENCE [LARGE SCALE GENOMIC DNA]</scope>
    <source>
        <strain evidence="15 16">A3.12</strain>
    </source>
</reference>
<keyword evidence="9" id="KW-0460">Magnesium</keyword>
<evidence type="ECO:0000313" key="16">
    <source>
        <dbReference type="Proteomes" id="UP001324634"/>
    </source>
</evidence>
<dbReference type="GO" id="GO:0000287">
    <property type="term" value="F:magnesium ion binding"/>
    <property type="evidence" value="ECO:0007669"/>
    <property type="project" value="TreeGrafter"/>
</dbReference>
<dbReference type="PANTHER" id="PTHR43344:SF2">
    <property type="entry name" value="PHOSPHOSERINE PHOSPHATASE"/>
    <property type="match status" value="1"/>
</dbReference>
<keyword evidence="7" id="KW-0479">Metal-binding</keyword>
<keyword evidence="8 15" id="KW-0378">Hydrolase</keyword>
<dbReference type="InterPro" id="IPR023214">
    <property type="entry name" value="HAD_sf"/>
</dbReference>
<dbReference type="InterPro" id="IPR050582">
    <property type="entry name" value="HAD-like_SerB"/>
</dbReference>